<gene>
    <name evidence="1" type="ORF">BRADI_1g43995v3</name>
</gene>
<sequence>MHRWRLPITVPPSRRPNFFMVASFGRCKFCRIEESVEEFRVCHLRDRTFRFYVTNKNIGFHIAGLNSFTCTNFVVYFHLWGFGGPDFIKEFAAWEKEELLKWESPKKAQSPPRASRSFVQVAAQARTTSLALMISDTRSSLMANFVVDPVPFVLGLFDIIDAEGRPQHSRYHIRGRIEPQNEDVAIVTLQPPPNPDALFEETRDWLVRNGPHQHNGITFTFTEHNRAQNWRGFTYNQEVWLMILGFHLDIWTSEHIANAIADWGKLILWDRTVNNYSRIIIKVKVVDLSLVPYSLLLSHGSDFQGETWVAPVYILHQAFMSALPTDEDARPGDGDTPHPLPVLPFEEDHGNNANHGPIIPDLNMEADFWGPWDQALHNAGANAHDLFFLPEGNQAANVQHIHLEDVLLQMPQDQDMHALHFIAAPDAQPADQMQLPTAASENIHHDLQNVHAGHNNMLNDGQENMQIGRVIIPPFNHPQENFPALYGPHLTKPNLELLHTSTDSNEIWIKHFCPRSNRNSISVPQPWVDFFTASLISPESFEWASKVLLSNMWTIFSENAPLSKDFYIPDTCPSSSPLKCDLTARAAMISKGYLTPHAPTKLPCLPDIASTSAIRGKREKKAPLVVTEVRRSERINKKNGGYKHNTCVDRHCLACSAKPPEISKKIIRNLNERFGLAKNDIES</sequence>
<dbReference type="EnsemblPlants" id="KQK18674">
    <property type="protein sequence ID" value="KQK18674"/>
    <property type="gene ID" value="BRADI_1g43995v3"/>
</dbReference>
<protein>
    <recommendedName>
        <fullName evidence="4">DUF4283 domain-containing protein</fullName>
    </recommendedName>
</protein>
<dbReference type="PANTHER" id="PTHR33075:SF7">
    <property type="entry name" value="OS02G0303350 PROTEIN"/>
    <property type="match status" value="1"/>
</dbReference>
<evidence type="ECO:0000313" key="3">
    <source>
        <dbReference type="Proteomes" id="UP000008810"/>
    </source>
</evidence>
<name>A0A0Q3S0X1_BRADI</name>
<dbReference type="EMBL" id="CM000880">
    <property type="protein sequence ID" value="KQK18674.1"/>
    <property type="molecule type" value="Genomic_DNA"/>
</dbReference>
<reference evidence="2" key="3">
    <citation type="submission" date="2018-08" db="UniProtKB">
        <authorList>
            <consortium name="EnsemblPlants"/>
        </authorList>
    </citation>
    <scope>IDENTIFICATION</scope>
    <source>
        <strain evidence="2">cv. Bd21</strain>
    </source>
</reference>
<reference evidence="1 2" key="1">
    <citation type="journal article" date="2010" name="Nature">
        <title>Genome sequencing and analysis of the model grass Brachypodium distachyon.</title>
        <authorList>
            <consortium name="International Brachypodium Initiative"/>
        </authorList>
    </citation>
    <scope>NUCLEOTIDE SEQUENCE [LARGE SCALE GENOMIC DNA]</scope>
    <source>
        <strain evidence="1 2">Bd21</strain>
    </source>
</reference>
<dbReference type="FunCoup" id="A0A0Q3S0X1">
    <property type="interactions" value="324"/>
</dbReference>
<proteinExistence type="predicted"/>
<evidence type="ECO:0000313" key="2">
    <source>
        <dbReference type="EnsemblPlants" id="KQK18674"/>
    </source>
</evidence>
<organism evidence="1">
    <name type="scientific">Brachypodium distachyon</name>
    <name type="common">Purple false brome</name>
    <name type="synonym">Trachynia distachya</name>
    <dbReference type="NCBI Taxonomy" id="15368"/>
    <lineage>
        <taxon>Eukaryota</taxon>
        <taxon>Viridiplantae</taxon>
        <taxon>Streptophyta</taxon>
        <taxon>Embryophyta</taxon>
        <taxon>Tracheophyta</taxon>
        <taxon>Spermatophyta</taxon>
        <taxon>Magnoliopsida</taxon>
        <taxon>Liliopsida</taxon>
        <taxon>Poales</taxon>
        <taxon>Poaceae</taxon>
        <taxon>BOP clade</taxon>
        <taxon>Pooideae</taxon>
        <taxon>Stipodae</taxon>
        <taxon>Brachypodieae</taxon>
        <taxon>Brachypodium</taxon>
    </lineage>
</organism>
<dbReference type="Proteomes" id="UP000008810">
    <property type="component" value="Chromosome 1"/>
</dbReference>
<evidence type="ECO:0008006" key="4">
    <source>
        <dbReference type="Google" id="ProtNLM"/>
    </source>
</evidence>
<reference evidence="1" key="2">
    <citation type="submission" date="2017-06" db="EMBL/GenBank/DDBJ databases">
        <title>WGS assembly of Brachypodium distachyon.</title>
        <authorList>
            <consortium name="The International Brachypodium Initiative"/>
            <person name="Lucas S."/>
            <person name="Harmon-Smith M."/>
            <person name="Lail K."/>
            <person name="Tice H."/>
            <person name="Grimwood J."/>
            <person name="Bruce D."/>
            <person name="Barry K."/>
            <person name="Shu S."/>
            <person name="Lindquist E."/>
            <person name="Wang M."/>
            <person name="Pitluck S."/>
            <person name="Vogel J.P."/>
            <person name="Garvin D.F."/>
            <person name="Mockler T.C."/>
            <person name="Schmutz J."/>
            <person name="Rokhsar D."/>
            <person name="Bevan M.W."/>
        </authorList>
    </citation>
    <scope>NUCLEOTIDE SEQUENCE</scope>
    <source>
        <strain evidence="1">Bd21</strain>
    </source>
</reference>
<dbReference type="InParanoid" id="A0A0Q3S0X1"/>
<keyword evidence="3" id="KW-1185">Reference proteome</keyword>
<evidence type="ECO:0000313" key="1">
    <source>
        <dbReference type="EMBL" id="KQK18674.1"/>
    </source>
</evidence>
<dbReference type="PANTHER" id="PTHR33075">
    <property type="entry name" value="OS02G0499800 PROTEIN"/>
    <property type="match status" value="1"/>
</dbReference>
<dbReference type="Gramene" id="KQK18674">
    <property type="protein sequence ID" value="KQK18674"/>
    <property type="gene ID" value="BRADI_1g43995v3"/>
</dbReference>
<dbReference type="AlphaFoldDB" id="A0A0Q3S0X1"/>
<accession>A0A0Q3S0X1</accession>